<dbReference type="SUPFAM" id="SSF53474">
    <property type="entry name" value="alpha/beta-Hydrolases"/>
    <property type="match status" value="1"/>
</dbReference>
<dbReference type="Gene3D" id="3.40.50.1820">
    <property type="entry name" value="alpha/beta hydrolase"/>
    <property type="match status" value="1"/>
</dbReference>
<sequence length="251" mass="25614">MRCSAGWTSIWPSRARPDFGARFDRAAPFGFRGGGMTRRGLLAPLLATVATAACAPLVGEGPTLPTPLGPPGWRMARAAYGADPRQTVRLYRPARAGGLPILVLLPDGAPEAADERAARDLAEGGFIVLLVDRREAPDSPHPAFISDAAAAVAWAAKRVQDLGGDAERIGVLGLGEGGRAALMLVLDRRYLAAAGAPAAVRAAAALSANTGPDTTFTDPSAYGVASDSAPVWRGATGDTAGAVAFLHGALG</sequence>
<protein>
    <recommendedName>
        <fullName evidence="1">Alpha/beta hydrolase fold-3 domain-containing protein</fullName>
    </recommendedName>
</protein>
<dbReference type="STRING" id="293.GCA_000988015_02459"/>
<feature type="domain" description="Alpha/beta hydrolase fold-3" evidence="1">
    <location>
        <begin position="115"/>
        <end position="208"/>
    </location>
</feature>
<evidence type="ECO:0000313" key="3">
    <source>
        <dbReference type="Proteomes" id="UP000197024"/>
    </source>
</evidence>
<dbReference type="InterPro" id="IPR029058">
    <property type="entry name" value="AB_hydrolase_fold"/>
</dbReference>
<gene>
    <name evidence="2" type="ORF">CD943_07480</name>
</gene>
<dbReference type="AlphaFoldDB" id="A0A1Z3LWX7"/>
<dbReference type="Pfam" id="PF07859">
    <property type="entry name" value="Abhydrolase_3"/>
    <property type="match status" value="1"/>
</dbReference>
<evidence type="ECO:0000313" key="2">
    <source>
        <dbReference type="EMBL" id="ASD26743.1"/>
    </source>
</evidence>
<dbReference type="Proteomes" id="UP000197024">
    <property type="component" value="Chromosome"/>
</dbReference>
<reference evidence="2 3" key="2">
    <citation type="submission" date="2017-06" db="EMBL/GenBank/DDBJ databases">
        <authorList>
            <person name="Kim H.J."/>
            <person name="Triplett B.A."/>
        </authorList>
    </citation>
    <scope>NUCLEOTIDE SEQUENCE [LARGE SCALE GENOMIC DNA]</scope>
    <source>
        <strain evidence="2 3">BZC3</strain>
    </source>
</reference>
<name>A0A1Z3LWX7_BREDI</name>
<accession>A0A1Z3LWX7</accession>
<proteinExistence type="predicted"/>
<evidence type="ECO:0000259" key="1">
    <source>
        <dbReference type="Pfam" id="PF07859"/>
    </source>
</evidence>
<organism evidence="2 3">
    <name type="scientific">Brevundimonas diminuta</name>
    <name type="common">Pseudomonas diminuta</name>
    <dbReference type="NCBI Taxonomy" id="293"/>
    <lineage>
        <taxon>Bacteria</taxon>
        <taxon>Pseudomonadati</taxon>
        <taxon>Pseudomonadota</taxon>
        <taxon>Alphaproteobacteria</taxon>
        <taxon>Caulobacterales</taxon>
        <taxon>Caulobacteraceae</taxon>
        <taxon>Brevundimonas</taxon>
    </lineage>
</organism>
<dbReference type="InterPro" id="IPR013094">
    <property type="entry name" value="AB_hydrolase_3"/>
</dbReference>
<dbReference type="GO" id="GO:0016787">
    <property type="term" value="F:hydrolase activity"/>
    <property type="evidence" value="ECO:0007669"/>
    <property type="project" value="InterPro"/>
</dbReference>
<reference evidence="2 3" key="1">
    <citation type="submission" date="2017-06" db="EMBL/GenBank/DDBJ databases">
        <title>Biodegradation of gentamicin by bacterial consortia AMQD4 in synthetic medium and raw gentamicin sewage.</title>
        <authorList>
            <person name="Chang H."/>
            <person name="Feng Y."/>
            <person name="Li Z."/>
            <person name="Xue J."/>
            <person name="Cheng D."/>
        </authorList>
    </citation>
    <scope>NUCLEOTIDE SEQUENCE [LARGE SCALE GENOMIC DNA]</scope>
    <source>
        <strain evidence="2 3">BZC3</strain>
    </source>
</reference>
<dbReference type="EMBL" id="CP021995">
    <property type="protein sequence ID" value="ASD26743.1"/>
    <property type="molecule type" value="Genomic_DNA"/>
</dbReference>